<comment type="caution">
    <text evidence="6">The sequence shown here is derived from an EMBL/GenBank/DDBJ whole genome shotgun (WGS) entry which is preliminary data.</text>
</comment>
<dbReference type="EMBL" id="JANRMI010000007">
    <property type="protein sequence ID" value="MDG0818236.1"/>
    <property type="molecule type" value="Genomic_DNA"/>
</dbReference>
<comment type="cofactor">
    <cofactor evidence="1">
        <name>Zn(2+)</name>
        <dbReference type="ChEBI" id="CHEBI:29105"/>
    </cofactor>
</comment>
<dbReference type="PANTHER" id="PTHR35005:SF1">
    <property type="entry name" value="2-AMINO-5-FORMYLAMINO-6-RIBOSYLAMINOPYRIMIDIN-4(3H)-ONE 5'-MONOPHOSPHATE DEFORMYLASE"/>
    <property type="match status" value="1"/>
</dbReference>
<evidence type="ECO:0000256" key="3">
    <source>
        <dbReference type="ARBA" id="ARBA00022801"/>
    </source>
</evidence>
<evidence type="ECO:0000313" key="6">
    <source>
        <dbReference type="EMBL" id="MDG0818236.1"/>
    </source>
</evidence>
<organism evidence="6 7">
    <name type="scientific">Bdellovibrio svalbardensis</name>
    <dbReference type="NCBI Taxonomy" id="2972972"/>
    <lineage>
        <taxon>Bacteria</taxon>
        <taxon>Pseudomonadati</taxon>
        <taxon>Bdellovibrionota</taxon>
        <taxon>Bdellovibrionia</taxon>
        <taxon>Bdellovibrionales</taxon>
        <taxon>Pseudobdellovibrionaceae</taxon>
        <taxon>Bdellovibrio</taxon>
    </lineage>
</organism>
<reference evidence="6" key="1">
    <citation type="submission" date="2022-08" db="EMBL/GenBank/DDBJ databases">
        <title>Novel Bdellovibrio Species Isolated from Svalbard: Designation Bdellovibrio svalbardensis.</title>
        <authorList>
            <person name="Mitchell R.J."/>
            <person name="Choi S.Y."/>
        </authorList>
    </citation>
    <scope>NUCLEOTIDE SEQUENCE</scope>
    <source>
        <strain evidence="6">PAP01</strain>
    </source>
</reference>
<comment type="similarity">
    <text evidence="5">Belongs to the creatininase superfamily.</text>
</comment>
<evidence type="ECO:0000313" key="7">
    <source>
        <dbReference type="Proteomes" id="UP001152321"/>
    </source>
</evidence>
<evidence type="ECO:0000256" key="1">
    <source>
        <dbReference type="ARBA" id="ARBA00001947"/>
    </source>
</evidence>
<protein>
    <submittedName>
        <fullName evidence="6">Creatininase family protein</fullName>
    </submittedName>
</protein>
<dbReference type="InterPro" id="IPR003785">
    <property type="entry name" value="Creatininase/forma_Hydrolase"/>
</dbReference>
<gene>
    <name evidence="6" type="ORF">NWE73_17775</name>
</gene>
<dbReference type="SUPFAM" id="SSF102215">
    <property type="entry name" value="Creatininase"/>
    <property type="match status" value="1"/>
</dbReference>
<dbReference type="InterPro" id="IPR024087">
    <property type="entry name" value="Creatininase-like_sf"/>
</dbReference>
<name>A0ABT6DQY4_9BACT</name>
<keyword evidence="3" id="KW-0378">Hydrolase</keyword>
<dbReference type="Pfam" id="PF02633">
    <property type="entry name" value="Creatininase"/>
    <property type="match status" value="1"/>
</dbReference>
<dbReference type="PANTHER" id="PTHR35005">
    <property type="entry name" value="3-DEHYDRO-SCYLLO-INOSOSE HYDROLASE"/>
    <property type="match status" value="1"/>
</dbReference>
<keyword evidence="4" id="KW-0862">Zinc</keyword>
<dbReference type="RefSeq" id="WP_277579712.1">
    <property type="nucleotide sequence ID" value="NZ_JANRMI010000007.1"/>
</dbReference>
<keyword evidence="7" id="KW-1185">Reference proteome</keyword>
<evidence type="ECO:0000256" key="4">
    <source>
        <dbReference type="ARBA" id="ARBA00022833"/>
    </source>
</evidence>
<proteinExistence type="inferred from homology"/>
<keyword evidence="2" id="KW-0479">Metal-binding</keyword>
<sequence length="239" mass="26734">MSMNLAEKTWPQIEEYLKSSKHIIVPVGSTEQHGPTGLIGIDFLSAWEIAKVVGEKTNTLVAPPLCFGMAVHHMAFPGTITLSPLTYVQVVTEIIQSLAKNGFRKFTFINGHGGNIAPLTTAFCQAQQNDENYDIKLFNWWHLPEVTAYESKNFGNENGFHATCGEISVTMFTHPDAYKNVPKMDFKPTPERPHWPMSPKEFRLTFSDGRMGSNPALCSEEHGKMLFNLAVDSICQKLE</sequence>
<dbReference type="Proteomes" id="UP001152321">
    <property type="component" value="Unassembled WGS sequence"/>
</dbReference>
<evidence type="ECO:0000256" key="2">
    <source>
        <dbReference type="ARBA" id="ARBA00022723"/>
    </source>
</evidence>
<evidence type="ECO:0000256" key="5">
    <source>
        <dbReference type="ARBA" id="ARBA00024029"/>
    </source>
</evidence>
<dbReference type="Gene3D" id="3.40.50.10310">
    <property type="entry name" value="Creatininase"/>
    <property type="match status" value="1"/>
</dbReference>
<accession>A0ABT6DQY4</accession>